<sequence>MSFREETTTPSAFDPHSACAPIAPVAEKGRKTKVLSPIPGYPQSTNLSEHGAHYVDTTNGYRANMGGYAIRRWIEAHAAVDTGPCSLFVVRISSSALIHVLIPHLDLQRVLEAGAKEGGAPQMQSSFISRNLSGAVESCDARNKMGGAGNGYTRASVILKSTRHKRRTQVEQTAVEDRHSRLRHPPSNPSRGVVPSERPAELNLGQMKDDWKKDGKRRYKVVEDMKGDTTGCSGSERLASERGERTPNGSSSYNFRVAWDTKKEDPARGGPRVLCSLPQSYQEETQAAGHQKNDKRF</sequence>
<feature type="region of interest" description="Disordered" evidence="1">
    <location>
        <begin position="161"/>
        <end position="198"/>
    </location>
</feature>
<name>A0A4Y7SJH7_COPMI</name>
<gene>
    <name evidence="2" type="ORF">FA13DRAFT_1716924</name>
</gene>
<organism evidence="2 3">
    <name type="scientific">Coprinellus micaceus</name>
    <name type="common">Glistening ink-cap mushroom</name>
    <name type="synonym">Coprinus micaceus</name>
    <dbReference type="NCBI Taxonomy" id="71717"/>
    <lineage>
        <taxon>Eukaryota</taxon>
        <taxon>Fungi</taxon>
        <taxon>Dikarya</taxon>
        <taxon>Basidiomycota</taxon>
        <taxon>Agaricomycotina</taxon>
        <taxon>Agaricomycetes</taxon>
        <taxon>Agaricomycetidae</taxon>
        <taxon>Agaricales</taxon>
        <taxon>Agaricineae</taxon>
        <taxon>Psathyrellaceae</taxon>
        <taxon>Coprinellus</taxon>
    </lineage>
</organism>
<accession>A0A4Y7SJH7</accession>
<dbReference type="EMBL" id="QPFP01000112">
    <property type="protein sequence ID" value="TEB21379.1"/>
    <property type="molecule type" value="Genomic_DNA"/>
</dbReference>
<proteinExistence type="predicted"/>
<comment type="caution">
    <text evidence="2">The sequence shown here is derived from an EMBL/GenBank/DDBJ whole genome shotgun (WGS) entry which is preliminary data.</text>
</comment>
<reference evidence="2 3" key="1">
    <citation type="journal article" date="2019" name="Nat. Ecol. Evol.">
        <title>Megaphylogeny resolves global patterns of mushroom evolution.</title>
        <authorList>
            <person name="Varga T."/>
            <person name="Krizsan K."/>
            <person name="Foldi C."/>
            <person name="Dima B."/>
            <person name="Sanchez-Garcia M."/>
            <person name="Sanchez-Ramirez S."/>
            <person name="Szollosi G.J."/>
            <person name="Szarkandi J.G."/>
            <person name="Papp V."/>
            <person name="Albert L."/>
            <person name="Andreopoulos W."/>
            <person name="Angelini C."/>
            <person name="Antonin V."/>
            <person name="Barry K.W."/>
            <person name="Bougher N.L."/>
            <person name="Buchanan P."/>
            <person name="Buyck B."/>
            <person name="Bense V."/>
            <person name="Catcheside P."/>
            <person name="Chovatia M."/>
            <person name="Cooper J."/>
            <person name="Damon W."/>
            <person name="Desjardin D."/>
            <person name="Finy P."/>
            <person name="Geml J."/>
            <person name="Haridas S."/>
            <person name="Hughes K."/>
            <person name="Justo A."/>
            <person name="Karasinski D."/>
            <person name="Kautmanova I."/>
            <person name="Kiss B."/>
            <person name="Kocsube S."/>
            <person name="Kotiranta H."/>
            <person name="LaButti K.M."/>
            <person name="Lechner B.E."/>
            <person name="Liimatainen K."/>
            <person name="Lipzen A."/>
            <person name="Lukacs Z."/>
            <person name="Mihaltcheva S."/>
            <person name="Morgado L.N."/>
            <person name="Niskanen T."/>
            <person name="Noordeloos M.E."/>
            <person name="Ohm R.A."/>
            <person name="Ortiz-Santana B."/>
            <person name="Ovrebo C."/>
            <person name="Racz N."/>
            <person name="Riley R."/>
            <person name="Savchenko A."/>
            <person name="Shiryaev A."/>
            <person name="Soop K."/>
            <person name="Spirin V."/>
            <person name="Szebenyi C."/>
            <person name="Tomsovsky M."/>
            <person name="Tulloss R.E."/>
            <person name="Uehling J."/>
            <person name="Grigoriev I.V."/>
            <person name="Vagvolgyi C."/>
            <person name="Papp T."/>
            <person name="Martin F.M."/>
            <person name="Miettinen O."/>
            <person name="Hibbett D.S."/>
            <person name="Nagy L.G."/>
        </authorList>
    </citation>
    <scope>NUCLEOTIDE SEQUENCE [LARGE SCALE GENOMIC DNA]</scope>
    <source>
        <strain evidence="2 3">FP101781</strain>
    </source>
</reference>
<evidence type="ECO:0000256" key="1">
    <source>
        <dbReference type="SAM" id="MobiDB-lite"/>
    </source>
</evidence>
<keyword evidence="3" id="KW-1185">Reference proteome</keyword>
<protein>
    <submittedName>
        <fullName evidence="2">Uncharacterized protein</fullName>
    </submittedName>
</protein>
<dbReference type="AlphaFoldDB" id="A0A4Y7SJH7"/>
<feature type="region of interest" description="Disordered" evidence="1">
    <location>
        <begin position="226"/>
        <end position="297"/>
    </location>
</feature>
<evidence type="ECO:0000313" key="3">
    <source>
        <dbReference type="Proteomes" id="UP000298030"/>
    </source>
</evidence>
<dbReference type="Proteomes" id="UP000298030">
    <property type="component" value="Unassembled WGS sequence"/>
</dbReference>
<evidence type="ECO:0000313" key="2">
    <source>
        <dbReference type="EMBL" id="TEB21379.1"/>
    </source>
</evidence>